<comment type="caution">
    <text evidence="3">The sequence shown here is derived from an EMBL/GenBank/DDBJ whole genome shotgun (WGS) entry which is preliminary data.</text>
</comment>
<feature type="transmembrane region" description="Helical" evidence="1">
    <location>
        <begin position="78"/>
        <end position="97"/>
    </location>
</feature>
<feature type="domain" description="CAAX prenyl protease 2/Lysostaphin resistance protein A-like" evidence="2">
    <location>
        <begin position="117"/>
        <end position="213"/>
    </location>
</feature>
<protein>
    <submittedName>
        <fullName evidence="3">Membrane protease YdiL (CAAX protease family)</fullName>
    </submittedName>
</protein>
<dbReference type="RefSeq" id="WP_257464637.1">
    <property type="nucleotide sequence ID" value="NZ_BAABXP010000001.1"/>
</dbReference>
<feature type="transmembrane region" description="Helical" evidence="1">
    <location>
        <begin position="112"/>
        <end position="135"/>
    </location>
</feature>
<dbReference type="EMBL" id="JBEPMJ010000012">
    <property type="protein sequence ID" value="MET3750629.1"/>
    <property type="molecule type" value="Genomic_DNA"/>
</dbReference>
<reference evidence="3 4" key="1">
    <citation type="submission" date="2024-06" db="EMBL/GenBank/DDBJ databases">
        <title>Genomic Encyclopedia of Type Strains, Phase IV (KMG-IV): sequencing the most valuable type-strain genomes for metagenomic binning, comparative biology and taxonomic classification.</title>
        <authorList>
            <person name="Goeker M."/>
        </authorList>
    </citation>
    <scope>NUCLEOTIDE SEQUENCE [LARGE SCALE GENOMIC DNA]</scope>
    <source>
        <strain evidence="3 4">DSM 29492</strain>
    </source>
</reference>
<dbReference type="GO" id="GO:0006508">
    <property type="term" value="P:proteolysis"/>
    <property type="evidence" value="ECO:0007669"/>
    <property type="project" value="UniProtKB-KW"/>
</dbReference>
<dbReference type="PANTHER" id="PTHR39430:SF1">
    <property type="entry name" value="PROTEASE"/>
    <property type="match status" value="1"/>
</dbReference>
<feature type="transmembrane region" description="Helical" evidence="1">
    <location>
        <begin position="37"/>
        <end position="57"/>
    </location>
</feature>
<dbReference type="Proteomes" id="UP001549106">
    <property type="component" value="Unassembled WGS sequence"/>
</dbReference>
<feature type="transmembrane region" description="Helical" evidence="1">
    <location>
        <begin position="176"/>
        <end position="193"/>
    </location>
</feature>
<keyword evidence="1" id="KW-0472">Membrane</keyword>
<feature type="transmembrane region" description="Helical" evidence="1">
    <location>
        <begin position="242"/>
        <end position="269"/>
    </location>
</feature>
<keyword evidence="1" id="KW-1133">Transmembrane helix</keyword>
<gene>
    <name evidence="3" type="ORF">ABID24_001881</name>
</gene>
<name>A0ABV2M2K2_9FIRM</name>
<accession>A0ABV2M2K2</accession>
<evidence type="ECO:0000313" key="4">
    <source>
        <dbReference type="Proteomes" id="UP001549106"/>
    </source>
</evidence>
<feature type="transmembrane region" description="Helical" evidence="1">
    <location>
        <begin position="147"/>
        <end position="164"/>
    </location>
</feature>
<keyword evidence="1" id="KW-0812">Transmembrane</keyword>
<feature type="transmembrane region" description="Helical" evidence="1">
    <location>
        <begin position="200"/>
        <end position="222"/>
    </location>
</feature>
<keyword evidence="4" id="KW-1185">Reference proteome</keyword>
<evidence type="ECO:0000256" key="1">
    <source>
        <dbReference type="SAM" id="Phobius"/>
    </source>
</evidence>
<proteinExistence type="predicted"/>
<keyword evidence="3" id="KW-0378">Hydrolase</keyword>
<dbReference type="GO" id="GO:0008233">
    <property type="term" value="F:peptidase activity"/>
    <property type="evidence" value="ECO:0007669"/>
    <property type="project" value="UniProtKB-KW"/>
</dbReference>
<keyword evidence="3" id="KW-0645">Protease</keyword>
<dbReference type="PANTHER" id="PTHR39430">
    <property type="entry name" value="MEMBRANE-ASSOCIATED PROTEASE-RELATED"/>
    <property type="match status" value="1"/>
</dbReference>
<dbReference type="InterPro" id="IPR003675">
    <property type="entry name" value="Rce1/LyrA-like_dom"/>
</dbReference>
<sequence>MRIKSIVHVVAAWIMLVLTSEFSLTVAYDICDTNPWARILYVALNISSLLAAFYLYTRYIMKIKMQDLRLGKPFPERKWCITAVIMPLAICCFYLLFVKGTFASQNLKLKDLINVLTLSVLSLGILPAVTEEMVFRGMILSTLQSAFGKKAAVFISSILFALYHLEYIDSSDWKKVVLLIVSVGIIGYALSLVTLQSGSIWSAVVIHGMYNVLSGESQILHIDMEQNFSAMWTYTVSTKNPLLTGINGAVGFTAALPAVVGFIVIIIMVKYYEKKEKKAAEKE</sequence>
<evidence type="ECO:0000259" key="2">
    <source>
        <dbReference type="Pfam" id="PF02517"/>
    </source>
</evidence>
<dbReference type="Pfam" id="PF02517">
    <property type="entry name" value="Rce1-like"/>
    <property type="match status" value="1"/>
</dbReference>
<organism evidence="3 4">
    <name type="scientific">Blautia caecimuris</name>
    <dbReference type="NCBI Taxonomy" id="1796615"/>
    <lineage>
        <taxon>Bacteria</taxon>
        <taxon>Bacillati</taxon>
        <taxon>Bacillota</taxon>
        <taxon>Clostridia</taxon>
        <taxon>Lachnospirales</taxon>
        <taxon>Lachnospiraceae</taxon>
        <taxon>Blautia</taxon>
    </lineage>
</organism>
<evidence type="ECO:0000313" key="3">
    <source>
        <dbReference type="EMBL" id="MET3750629.1"/>
    </source>
</evidence>